<feature type="region of interest" description="Disordered" evidence="7">
    <location>
        <begin position="683"/>
        <end position="710"/>
    </location>
</feature>
<evidence type="ECO:0000256" key="4">
    <source>
        <dbReference type="ARBA" id="ARBA00022840"/>
    </source>
</evidence>
<comment type="caution">
    <text evidence="11">The sequence shown here is derived from an EMBL/GenBank/DDBJ whole genome shotgun (WGS) entry which is preliminary data.</text>
</comment>
<evidence type="ECO:0000256" key="5">
    <source>
        <dbReference type="ARBA" id="ARBA00022989"/>
    </source>
</evidence>
<gene>
    <name evidence="11" type="ORF">GRI41_08470</name>
</gene>
<dbReference type="InterPro" id="IPR003593">
    <property type="entry name" value="AAA+_ATPase"/>
</dbReference>
<dbReference type="GO" id="GO:0005886">
    <property type="term" value="C:plasma membrane"/>
    <property type="evidence" value="ECO:0007669"/>
    <property type="project" value="UniProtKB-SubCell"/>
</dbReference>
<dbReference type="EMBL" id="WTYX01000001">
    <property type="protein sequence ID" value="MXO90852.1"/>
    <property type="molecule type" value="Genomic_DNA"/>
</dbReference>
<dbReference type="InterPro" id="IPR039421">
    <property type="entry name" value="Type_1_exporter"/>
</dbReference>
<evidence type="ECO:0000313" key="12">
    <source>
        <dbReference type="Proteomes" id="UP000442714"/>
    </source>
</evidence>
<feature type="transmembrane region" description="Helical" evidence="8">
    <location>
        <begin position="164"/>
        <end position="190"/>
    </location>
</feature>
<evidence type="ECO:0000256" key="6">
    <source>
        <dbReference type="ARBA" id="ARBA00023136"/>
    </source>
</evidence>
<dbReference type="GO" id="GO:0015421">
    <property type="term" value="F:ABC-type oligopeptide transporter activity"/>
    <property type="evidence" value="ECO:0007669"/>
    <property type="project" value="TreeGrafter"/>
</dbReference>
<feature type="transmembrane region" description="Helical" evidence="8">
    <location>
        <begin position="251"/>
        <end position="270"/>
    </location>
</feature>
<organism evidence="11 12">
    <name type="scientific">Pontixanthobacter aquaemixtae</name>
    <dbReference type="NCBI Taxonomy" id="1958940"/>
    <lineage>
        <taxon>Bacteria</taxon>
        <taxon>Pseudomonadati</taxon>
        <taxon>Pseudomonadota</taxon>
        <taxon>Alphaproteobacteria</taxon>
        <taxon>Sphingomonadales</taxon>
        <taxon>Erythrobacteraceae</taxon>
        <taxon>Pontixanthobacter</taxon>
    </lineage>
</organism>
<dbReference type="PANTHER" id="PTHR43394">
    <property type="entry name" value="ATP-DEPENDENT PERMEASE MDL1, MITOCHONDRIAL"/>
    <property type="match status" value="1"/>
</dbReference>
<evidence type="ECO:0000256" key="1">
    <source>
        <dbReference type="ARBA" id="ARBA00004651"/>
    </source>
</evidence>
<dbReference type="PROSITE" id="PS50893">
    <property type="entry name" value="ABC_TRANSPORTER_2"/>
    <property type="match status" value="1"/>
</dbReference>
<dbReference type="InterPro" id="IPR003439">
    <property type="entry name" value="ABC_transporter-like_ATP-bd"/>
</dbReference>
<keyword evidence="6 8" id="KW-0472">Membrane</keyword>
<dbReference type="Gene3D" id="3.40.50.300">
    <property type="entry name" value="P-loop containing nucleotide triphosphate hydrolases"/>
    <property type="match status" value="1"/>
</dbReference>
<evidence type="ECO:0000259" key="9">
    <source>
        <dbReference type="PROSITE" id="PS50893"/>
    </source>
</evidence>
<reference evidence="11 12" key="1">
    <citation type="submission" date="2019-12" db="EMBL/GenBank/DDBJ databases">
        <title>Genomic-based taxomic classification of the family Erythrobacteraceae.</title>
        <authorList>
            <person name="Xu L."/>
        </authorList>
    </citation>
    <scope>NUCLEOTIDE SEQUENCE [LARGE SCALE GENOMIC DNA]</scope>
    <source>
        <strain evidence="11 12">KCTC 52763</strain>
    </source>
</reference>
<evidence type="ECO:0000313" key="11">
    <source>
        <dbReference type="EMBL" id="MXO90852.1"/>
    </source>
</evidence>
<dbReference type="PANTHER" id="PTHR43394:SF1">
    <property type="entry name" value="ATP-BINDING CASSETTE SUB-FAMILY B MEMBER 10, MITOCHONDRIAL"/>
    <property type="match status" value="1"/>
</dbReference>
<evidence type="ECO:0000259" key="10">
    <source>
        <dbReference type="PROSITE" id="PS50929"/>
    </source>
</evidence>
<proteinExistence type="predicted"/>
<accession>A0A844ZU97</accession>
<sequence>MSDTFIERAIERYAKATGKPLSPHWNEELREVSMPEGVDALAALVGVLGWAPAKRIEDRPRPDQFPLILHDPDTGWAVVQQWDGEEMMALVGSRTSLPYNPDQIFFTLSLPDPLAAGDESAVGVFWRAIKRRKQPLIMAGLATVFANLLTLATSLYSMQLYDRVIPLASFDTLFVLTAGVAFALLLDLCLRSLRALLIEREAQEIDAEVSEFFFARAQAIRLDARPPGIGTMAAQLRGQEQVRQVMSSSSLFLLADLPFALFFIAVIAMIGGKLALVPIISLPIALLFALFLSRIIRKGTDRAQVSGNRKNGMLVESLDATETVKANRGGWFMMGRWNRLVREINHYELPVKKASAVAGSLFSTLQQTAYVGIMGWGAYLAATGQITTGALLACSIISGRINGPLVAQMPNLIVQWGYAKSSLNALDGIMRLPLDTASGAGALRPDHIEGGYDINSAVFAYVGAQRPSLEIDRFAIRPGERVAVIGGIGSGKSTLLKLLSGLYSPTQGSVLLGRLDLSQVAEDIARRHVGYVAQDARLINGTLRDNLVMGLGDVTDPEIMEVARTTKLDNLIAAREDGLALQIQEGGIGLSGGQRSLVGINRLLLSSPKVWLLDEPTASLDQLTETAALDAIDSVLEDDSILIMVTHKIQLLTRFSRIVVMANGKIIRDGPTQDVLRDMMPKSISGKGVKARPPVEGTVTSSLSAKKGTT</sequence>
<dbReference type="SUPFAM" id="SSF90123">
    <property type="entry name" value="ABC transporter transmembrane region"/>
    <property type="match status" value="1"/>
</dbReference>
<keyword evidence="5 8" id="KW-1133">Transmembrane helix</keyword>
<dbReference type="InterPro" id="IPR036640">
    <property type="entry name" value="ABC1_TM_sf"/>
</dbReference>
<name>A0A844ZU97_9SPHN</name>
<dbReference type="Pfam" id="PF00664">
    <property type="entry name" value="ABC_membrane"/>
    <property type="match status" value="1"/>
</dbReference>
<keyword evidence="2 8" id="KW-0812">Transmembrane</keyword>
<dbReference type="InterPro" id="IPR027417">
    <property type="entry name" value="P-loop_NTPase"/>
</dbReference>
<evidence type="ECO:0000256" key="2">
    <source>
        <dbReference type="ARBA" id="ARBA00022692"/>
    </source>
</evidence>
<dbReference type="GO" id="GO:0005524">
    <property type="term" value="F:ATP binding"/>
    <property type="evidence" value="ECO:0007669"/>
    <property type="project" value="UniProtKB-KW"/>
</dbReference>
<keyword evidence="12" id="KW-1185">Reference proteome</keyword>
<feature type="transmembrane region" description="Helical" evidence="8">
    <location>
        <begin position="136"/>
        <end position="158"/>
    </location>
</feature>
<dbReference type="Proteomes" id="UP000442714">
    <property type="component" value="Unassembled WGS sequence"/>
</dbReference>
<evidence type="ECO:0000256" key="8">
    <source>
        <dbReference type="SAM" id="Phobius"/>
    </source>
</evidence>
<evidence type="ECO:0000256" key="3">
    <source>
        <dbReference type="ARBA" id="ARBA00022741"/>
    </source>
</evidence>
<feature type="transmembrane region" description="Helical" evidence="8">
    <location>
        <begin position="276"/>
        <end position="296"/>
    </location>
</feature>
<keyword evidence="3" id="KW-0547">Nucleotide-binding</keyword>
<comment type="subcellular location">
    <subcellularLocation>
        <location evidence="1">Cell membrane</location>
        <topology evidence="1">Multi-pass membrane protein</topology>
    </subcellularLocation>
</comment>
<feature type="domain" description="ABC transporter" evidence="9">
    <location>
        <begin position="452"/>
        <end position="688"/>
    </location>
</feature>
<dbReference type="AlphaFoldDB" id="A0A844ZU97"/>
<dbReference type="SUPFAM" id="SSF52540">
    <property type="entry name" value="P-loop containing nucleoside triphosphate hydrolases"/>
    <property type="match status" value="1"/>
</dbReference>
<dbReference type="InterPro" id="IPR011527">
    <property type="entry name" value="ABC1_TM_dom"/>
</dbReference>
<protein>
    <submittedName>
        <fullName evidence="11">ATP-binding cassette domain-containing protein</fullName>
    </submittedName>
</protein>
<evidence type="ECO:0000256" key="7">
    <source>
        <dbReference type="SAM" id="MobiDB-lite"/>
    </source>
</evidence>
<keyword evidence="4 11" id="KW-0067">ATP-binding</keyword>
<dbReference type="OrthoDB" id="5288711at2"/>
<feature type="domain" description="ABC transmembrane type-1" evidence="10">
    <location>
        <begin position="137"/>
        <end position="405"/>
    </location>
</feature>
<dbReference type="Pfam" id="PF00005">
    <property type="entry name" value="ABC_tran"/>
    <property type="match status" value="1"/>
</dbReference>
<dbReference type="GO" id="GO:0016887">
    <property type="term" value="F:ATP hydrolysis activity"/>
    <property type="evidence" value="ECO:0007669"/>
    <property type="project" value="InterPro"/>
</dbReference>
<dbReference type="SMART" id="SM00382">
    <property type="entry name" value="AAA"/>
    <property type="match status" value="1"/>
</dbReference>
<dbReference type="Gene3D" id="1.20.1560.10">
    <property type="entry name" value="ABC transporter type 1, transmembrane domain"/>
    <property type="match status" value="1"/>
</dbReference>
<dbReference type="PROSITE" id="PS50929">
    <property type="entry name" value="ABC_TM1F"/>
    <property type="match status" value="1"/>
</dbReference>
<feature type="compositionally biased region" description="Polar residues" evidence="7">
    <location>
        <begin position="698"/>
        <end position="710"/>
    </location>
</feature>